<feature type="region of interest" description="Disordered" evidence="5">
    <location>
        <begin position="969"/>
        <end position="1009"/>
    </location>
</feature>
<dbReference type="Pfam" id="PF01753">
    <property type="entry name" value="zf-MYND"/>
    <property type="match status" value="1"/>
</dbReference>
<feature type="region of interest" description="Disordered" evidence="5">
    <location>
        <begin position="105"/>
        <end position="240"/>
    </location>
</feature>
<feature type="region of interest" description="Disordered" evidence="5">
    <location>
        <begin position="1352"/>
        <end position="1384"/>
    </location>
</feature>
<dbReference type="GO" id="GO:0005262">
    <property type="term" value="F:calcium channel activity"/>
    <property type="evidence" value="ECO:0000318"/>
    <property type="project" value="GO_Central"/>
</dbReference>
<keyword evidence="3" id="KW-0862">Zinc</keyword>
<dbReference type="GO" id="GO:0070588">
    <property type="term" value="P:calcium ion transmembrane transport"/>
    <property type="evidence" value="ECO:0000318"/>
    <property type="project" value="GO_Central"/>
</dbReference>
<dbReference type="InParanoid" id="A0A2K3E1R4"/>
<feature type="region of interest" description="Disordered" evidence="5">
    <location>
        <begin position="1208"/>
        <end position="1227"/>
    </location>
</feature>
<protein>
    <recommendedName>
        <fullName evidence="6">MYND-type domain-containing protein</fullName>
    </recommendedName>
</protein>
<dbReference type="OrthoDB" id="563813at2759"/>
<dbReference type="EMBL" id="CM008963">
    <property type="protein sequence ID" value="PNW86760.1"/>
    <property type="molecule type" value="Genomic_DNA"/>
</dbReference>
<feature type="compositionally biased region" description="Gly residues" evidence="5">
    <location>
        <begin position="539"/>
        <end position="564"/>
    </location>
</feature>
<feature type="compositionally biased region" description="Low complexity" evidence="5">
    <location>
        <begin position="851"/>
        <end position="864"/>
    </location>
</feature>
<evidence type="ECO:0000256" key="2">
    <source>
        <dbReference type="ARBA" id="ARBA00022771"/>
    </source>
</evidence>
<dbReference type="PANTHER" id="PTHR31323:SF1">
    <property type="entry name" value="MECHANOSENSITIVE ION CHANNEL PROTEIN"/>
    <property type="match status" value="1"/>
</dbReference>
<feature type="region of interest" description="Disordered" evidence="5">
    <location>
        <begin position="620"/>
        <end position="651"/>
    </location>
</feature>
<dbReference type="Gene3D" id="6.10.140.2220">
    <property type="match status" value="1"/>
</dbReference>
<feature type="compositionally biased region" description="Low complexity" evidence="5">
    <location>
        <begin position="565"/>
        <end position="580"/>
    </location>
</feature>
<dbReference type="RefSeq" id="XP_042927236.1">
    <property type="nucleotide sequence ID" value="XM_043059605.1"/>
</dbReference>
<feature type="region of interest" description="Disordered" evidence="5">
    <location>
        <begin position="527"/>
        <end position="581"/>
    </location>
</feature>
<dbReference type="GeneID" id="66052379"/>
<feature type="compositionally biased region" description="Low complexity" evidence="5">
    <location>
        <begin position="172"/>
        <end position="193"/>
    </location>
</feature>
<name>A0A2K3E1R4_CHLRE</name>
<feature type="region of interest" description="Disordered" evidence="5">
    <location>
        <begin position="848"/>
        <end position="876"/>
    </location>
</feature>
<evidence type="ECO:0000256" key="3">
    <source>
        <dbReference type="ARBA" id="ARBA00022833"/>
    </source>
</evidence>
<dbReference type="PANTHER" id="PTHR31323">
    <property type="entry name" value="MECHANOSENSITIVE ION CHANNEL PROTEIN MSY2"/>
    <property type="match status" value="1"/>
</dbReference>
<feature type="compositionally biased region" description="Low complexity" evidence="5">
    <location>
        <begin position="620"/>
        <end position="642"/>
    </location>
</feature>
<feature type="compositionally biased region" description="Low complexity" evidence="5">
    <location>
        <begin position="105"/>
        <end position="129"/>
    </location>
</feature>
<dbReference type="PROSITE" id="PS50865">
    <property type="entry name" value="ZF_MYND_2"/>
    <property type="match status" value="1"/>
</dbReference>
<dbReference type="Proteomes" id="UP000006906">
    <property type="component" value="Chromosome 2"/>
</dbReference>
<dbReference type="SUPFAM" id="SSF144232">
    <property type="entry name" value="HIT/MYND zinc finger-like"/>
    <property type="match status" value="1"/>
</dbReference>
<dbReference type="GO" id="GO:0006874">
    <property type="term" value="P:intracellular calcium ion homeostasis"/>
    <property type="evidence" value="ECO:0000318"/>
    <property type="project" value="GO_Central"/>
</dbReference>
<keyword evidence="8" id="KW-1185">Reference proteome</keyword>
<gene>
    <name evidence="7" type="ORF">CHLRE_02g095142v5</name>
</gene>
<dbReference type="GO" id="GO:0008270">
    <property type="term" value="F:zinc ion binding"/>
    <property type="evidence" value="ECO:0007669"/>
    <property type="project" value="UniProtKB-KW"/>
</dbReference>
<evidence type="ECO:0000256" key="4">
    <source>
        <dbReference type="PROSITE-ProRule" id="PRU00134"/>
    </source>
</evidence>
<proteinExistence type="predicted"/>
<feature type="compositionally biased region" description="Gly residues" evidence="5">
    <location>
        <begin position="975"/>
        <end position="999"/>
    </location>
</feature>
<evidence type="ECO:0000256" key="1">
    <source>
        <dbReference type="ARBA" id="ARBA00022723"/>
    </source>
</evidence>
<feature type="domain" description="MYND-type" evidence="6">
    <location>
        <begin position="1634"/>
        <end position="1676"/>
    </location>
</feature>
<accession>A0A2K3E1R4</accession>
<evidence type="ECO:0000256" key="5">
    <source>
        <dbReference type="SAM" id="MobiDB-lite"/>
    </source>
</evidence>
<evidence type="ECO:0000259" key="6">
    <source>
        <dbReference type="PROSITE" id="PS50865"/>
    </source>
</evidence>
<dbReference type="InterPro" id="IPR002893">
    <property type="entry name" value="Znf_MYND"/>
</dbReference>
<feature type="region of interest" description="Disordered" evidence="5">
    <location>
        <begin position="666"/>
        <end position="695"/>
    </location>
</feature>
<evidence type="ECO:0000313" key="8">
    <source>
        <dbReference type="Proteomes" id="UP000006906"/>
    </source>
</evidence>
<dbReference type="KEGG" id="cre:CHLRE_02g095142v5"/>
<sequence>MQELVPQALRLDVQHLAQQLAHEPFGPGSCSSLHEPLGRVLGGLSSLREREQKRRETYTRSLEYILCADAWPLLNEWVVSSFEWLYATRTPARVAENLWALPAASSSSSSSSSSRSCGSSSPAAAAAAAEHNPPAVLAETDPALANADPSGSSSSLDPIRTSSPNQQQGRFAADGRTTAAAATAAAPAPAGPAEQSDPPGDPTPGTAAIAPQPAAAAVAAPTAPNTATTPTTQSAPTAPAAAATAAVAPSTASPAGLVGPAGKVLDGGGPAAATASTNTATAAASSSADAAHLQTHLRAMQLMFECLSLLAEVPGAAAQTGSEDLMLQMLFAPHGRRQLPRTAHITAGALQALLQGGGSSSSNSNSNCSSSSTTGGRSRLLAASARLAAQAADVVAAAVCSAAAAAAGAAAAPPAAATAVGTATSDAGTAPADAAAATSSTFCSAFNASNKNGDAGDAGAAGDAGGYLGSPAHPLAEALTLVPLCMGNAARMLKELMPMWPYHLPPEDSYAAGVAAARAAAGVAGKATGRPAAAAVPEGSGGRSGRGGRGGRGGGGGGGGGTGCGSSSTSGGSSSTTTSGKGHPFALTDVLLAEAGATGCFDQVARLVLHGAAAEGRARLLRQQQQQQQQQRMAAGSSSGRSSGVGGGSSTAATAAVAATATTSGLADVSTTRQEPAPFPPPTSAPGAATQPNDGSCSSFGSRFVECLSSALGTCAWQVRDTTFIYANIKGGGASSRGVIDIFVGGAGGGSSSSGSSSWTAAGPQPHQVLLPPMPWGTCLQMQVLSQVVATLAAAGFGGGERGVWGLPAELAAGLPILMRPASASMSPELQQYAAELLSLFQPNGATGRFSGNSNGGASSAEGELPQPHHLDPQPFKALRHDLDDQCRRAPTTAAAAAILASRATAAEEDEDDDDDDDIAIAAGSGAGSSTQAMAGCSSSWCFPVSPHAAAEVMLGVAQLAAASLLMGSGPAAASGGGSSSSGSGGSSSGSSGSSGGTSIGQPTGASPLRLRFGRGDAWELGTDALNTAKWLLLLQEPPPTCSSSGSGDCSDLMPPLPRRWWRAAGALLRRCTTAVPADGGGTGAGRGGLLRADTWARGVLDMAGTMPGSALPLPLRPPRALAAALAGGMLPAVEAAVRAAPDTHTGVAIDLANAFMRTLTDSALTPGESWPLFQQLLAFAPPARTAAFITSIGKRMQLAHDIMEAHGGSSSSGGISGSSADRDGAAAGLRTSPMELHLLHTCAVAIAALPVGGGPLVFSSGRAAAGIASSASDGGPPPRPPQPLSLLHLRVRLLHSHAVHRWLPAMSRGLRLLRLQDTTDDGVSAVQRVISHVLQPLQALVAAESRAAAATASGRSSTGKGRSSPAGSGSSTSGGGDGGPAAARSTTAACVSAAATAVAATASAVSWRQWLLYDVDVVGVLETGLRLLAALPPHDLSAVGAATSVTHLFMHLLLAAPDALGAVLRPAQALPPPSSPWHPTQLRHVLTKHMKFSRFAASVDGGLYDPLWKLVEDLCAHAERLKRQRAEPAAAAAALRAETLGGPAARAAFSSLVAAAAEAMGLVAEAEAGVLEVICPLEASQEAAALLGAAVAAGAVGSGECQVAAAAVAAVAAAVAAAPGTQQPLRCCANPRCVNLGGESEAELPLQACARCGLVRYCGRACQTAHWRAGHKEACPVLKDSGSR</sequence>
<feature type="compositionally biased region" description="Acidic residues" evidence="5">
    <location>
        <begin position="907"/>
        <end position="919"/>
    </location>
</feature>
<feature type="compositionally biased region" description="Low complexity" evidence="5">
    <location>
        <begin position="1352"/>
        <end position="1372"/>
    </location>
</feature>
<feature type="compositionally biased region" description="Low complexity" evidence="5">
    <location>
        <begin position="203"/>
        <end position="240"/>
    </location>
</feature>
<dbReference type="Gramene" id="PNW86760">
    <property type="protein sequence ID" value="PNW86760"/>
    <property type="gene ID" value="CHLRE_02g095142v5"/>
</dbReference>
<feature type="region of interest" description="Disordered" evidence="5">
    <location>
        <begin position="903"/>
        <end position="924"/>
    </location>
</feature>
<feature type="compositionally biased region" description="Polar residues" evidence="5">
    <location>
        <begin position="149"/>
        <end position="169"/>
    </location>
</feature>
<keyword evidence="1" id="KW-0479">Metal-binding</keyword>
<organism evidence="7 8">
    <name type="scientific">Chlamydomonas reinhardtii</name>
    <name type="common">Chlamydomonas smithii</name>
    <dbReference type="NCBI Taxonomy" id="3055"/>
    <lineage>
        <taxon>Eukaryota</taxon>
        <taxon>Viridiplantae</taxon>
        <taxon>Chlorophyta</taxon>
        <taxon>core chlorophytes</taxon>
        <taxon>Chlorophyceae</taxon>
        <taxon>CS clade</taxon>
        <taxon>Chlamydomonadales</taxon>
        <taxon>Chlamydomonadaceae</taxon>
        <taxon>Chlamydomonas</taxon>
    </lineage>
</organism>
<evidence type="ECO:0000313" key="7">
    <source>
        <dbReference type="EMBL" id="PNW86760.1"/>
    </source>
</evidence>
<reference evidence="7 8" key="1">
    <citation type="journal article" date="2007" name="Science">
        <title>The Chlamydomonas genome reveals the evolution of key animal and plant functions.</title>
        <authorList>
            <person name="Merchant S.S."/>
            <person name="Prochnik S.E."/>
            <person name="Vallon O."/>
            <person name="Harris E.H."/>
            <person name="Karpowicz S.J."/>
            <person name="Witman G.B."/>
            <person name="Terry A."/>
            <person name="Salamov A."/>
            <person name="Fritz-Laylin L.K."/>
            <person name="Marechal-Drouard L."/>
            <person name="Marshall W.F."/>
            <person name="Qu L.H."/>
            <person name="Nelson D.R."/>
            <person name="Sanderfoot A.A."/>
            <person name="Spalding M.H."/>
            <person name="Kapitonov V.V."/>
            <person name="Ren Q."/>
            <person name="Ferris P."/>
            <person name="Lindquist E."/>
            <person name="Shapiro H."/>
            <person name="Lucas S.M."/>
            <person name="Grimwood J."/>
            <person name="Schmutz J."/>
            <person name="Cardol P."/>
            <person name="Cerutti H."/>
            <person name="Chanfreau G."/>
            <person name="Chen C.L."/>
            <person name="Cognat V."/>
            <person name="Croft M.T."/>
            <person name="Dent R."/>
            <person name="Dutcher S."/>
            <person name="Fernandez E."/>
            <person name="Fukuzawa H."/>
            <person name="Gonzalez-Ballester D."/>
            <person name="Gonzalez-Halphen D."/>
            <person name="Hallmann A."/>
            <person name="Hanikenne M."/>
            <person name="Hippler M."/>
            <person name="Inwood W."/>
            <person name="Jabbari K."/>
            <person name="Kalanon M."/>
            <person name="Kuras R."/>
            <person name="Lefebvre P.A."/>
            <person name="Lemaire S.D."/>
            <person name="Lobanov A.V."/>
            <person name="Lohr M."/>
            <person name="Manuell A."/>
            <person name="Meier I."/>
            <person name="Mets L."/>
            <person name="Mittag M."/>
            <person name="Mittelmeier T."/>
            <person name="Moroney J.V."/>
            <person name="Moseley J."/>
            <person name="Napoli C."/>
            <person name="Nedelcu A.M."/>
            <person name="Niyogi K."/>
            <person name="Novoselov S.V."/>
            <person name="Paulsen I.T."/>
            <person name="Pazour G."/>
            <person name="Purton S."/>
            <person name="Ral J.P."/>
            <person name="Riano-Pachon D.M."/>
            <person name="Riekhof W."/>
            <person name="Rymarquis L."/>
            <person name="Schroda M."/>
            <person name="Stern D."/>
            <person name="Umen J."/>
            <person name="Willows R."/>
            <person name="Wilson N."/>
            <person name="Zimmer S.L."/>
            <person name="Allmer J."/>
            <person name="Balk J."/>
            <person name="Bisova K."/>
            <person name="Chen C.J."/>
            <person name="Elias M."/>
            <person name="Gendler K."/>
            <person name="Hauser C."/>
            <person name="Lamb M.R."/>
            <person name="Ledford H."/>
            <person name="Long J.C."/>
            <person name="Minagawa J."/>
            <person name="Page M.D."/>
            <person name="Pan J."/>
            <person name="Pootakham W."/>
            <person name="Roje S."/>
            <person name="Rose A."/>
            <person name="Stahlberg E."/>
            <person name="Terauchi A.M."/>
            <person name="Yang P."/>
            <person name="Ball S."/>
            <person name="Bowler C."/>
            <person name="Dieckmann C.L."/>
            <person name="Gladyshev V.N."/>
            <person name="Green P."/>
            <person name="Jorgensen R."/>
            <person name="Mayfield S."/>
            <person name="Mueller-Roeber B."/>
            <person name="Rajamani S."/>
            <person name="Sayre R.T."/>
            <person name="Brokstein P."/>
            <person name="Dubchak I."/>
            <person name="Goodstein D."/>
            <person name="Hornick L."/>
            <person name="Huang Y.W."/>
            <person name="Jhaveri J."/>
            <person name="Luo Y."/>
            <person name="Martinez D."/>
            <person name="Ngau W.C."/>
            <person name="Otillar B."/>
            <person name="Poliakov A."/>
            <person name="Porter A."/>
            <person name="Szajkowski L."/>
            <person name="Werner G."/>
            <person name="Zhou K."/>
            <person name="Grigoriev I.V."/>
            <person name="Rokhsar D.S."/>
            <person name="Grossman A.R."/>
        </authorList>
    </citation>
    <scope>NUCLEOTIDE SEQUENCE [LARGE SCALE GENOMIC DNA]</scope>
    <source>
        <strain evidence="8">CC-503</strain>
    </source>
</reference>
<keyword evidence="2 4" id="KW-0863">Zinc-finger</keyword>
<feature type="compositionally biased region" description="Low complexity" evidence="5">
    <location>
        <begin position="527"/>
        <end position="537"/>
    </location>
</feature>